<evidence type="ECO:0000313" key="3">
    <source>
        <dbReference type="Proteomes" id="UP001058974"/>
    </source>
</evidence>
<reference evidence="2 3" key="1">
    <citation type="journal article" date="2022" name="Nat. Genet.">
        <title>Improved pea reference genome and pan-genome highlight genomic features and evolutionary characteristics.</title>
        <authorList>
            <person name="Yang T."/>
            <person name="Liu R."/>
            <person name="Luo Y."/>
            <person name="Hu S."/>
            <person name="Wang D."/>
            <person name="Wang C."/>
            <person name="Pandey M.K."/>
            <person name="Ge S."/>
            <person name="Xu Q."/>
            <person name="Li N."/>
            <person name="Li G."/>
            <person name="Huang Y."/>
            <person name="Saxena R.K."/>
            <person name="Ji Y."/>
            <person name="Li M."/>
            <person name="Yan X."/>
            <person name="He Y."/>
            <person name="Liu Y."/>
            <person name="Wang X."/>
            <person name="Xiang C."/>
            <person name="Varshney R.K."/>
            <person name="Ding H."/>
            <person name="Gao S."/>
            <person name="Zong X."/>
        </authorList>
    </citation>
    <scope>NUCLEOTIDE SEQUENCE [LARGE SCALE GENOMIC DNA]</scope>
    <source>
        <strain evidence="2 3">cv. Zhongwan 6</strain>
    </source>
</reference>
<feature type="region of interest" description="Disordered" evidence="1">
    <location>
        <begin position="1"/>
        <end position="20"/>
    </location>
</feature>
<comment type="caution">
    <text evidence="2">The sequence shown here is derived from an EMBL/GenBank/DDBJ whole genome shotgun (WGS) entry which is preliminary data.</text>
</comment>
<evidence type="ECO:0000313" key="2">
    <source>
        <dbReference type="EMBL" id="KAI5436477.1"/>
    </source>
</evidence>
<keyword evidence="3" id="KW-1185">Reference proteome</keyword>
<sequence length="202" mass="22757">MLGDPQKQYGNEPSKEKSHKTSVQVMENVFNIQVSQLPEPCVKGDMIAISTLDDEYLAGVEACKHNLHGRIIWPKRSVSKDDCLKEQIISTLEGFELNEESPLSEKSFTNFLFQILRTCLELGHHINDCRKILNGDEGVKAKVNKNKGKRNPNNMKTGTFVQVRDGHEKDSIGESSIFRLTAMEDKGKWVGVDNTPPNDIMK</sequence>
<dbReference type="Gramene" id="Psat2g082440.1">
    <property type="protein sequence ID" value="Psat2g082440.1.cds"/>
    <property type="gene ID" value="Psat2g082440"/>
</dbReference>
<protein>
    <submittedName>
        <fullName evidence="2">Uncharacterized protein</fullName>
    </submittedName>
</protein>
<proteinExistence type="predicted"/>
<gene>
    <name evidence="2" type="ORF">KIW84_022827</name>
</gene>
<dbReference type="AlphaFoldDB" id="A0A9D5B5R1"/>
<dbReference type="Proteomes" id="UP001058974">
    <property type="component" value="Chromosome 2"/>
</dbReference>
<organism evidence="2 3">
    <name type="scientific">Pisum sativum</name>
    <name type="common">Garden pea</name>
    <name type="synonym">Lathyrus oleraceus</name>
    <dbReference type="NCBI Taxonomy" id="3888"/>
    <lineage>
        <taxon>Eukaryota</taxon>
        <taxon>Viridiplantae</taxon>
        <taxon>Streptophyta</taxon>
        <taxon>Embryophyta</taxon>
        <taxon>Tracheophyta</taxon>
        <taxon>Spermatophyta</taxon>
        <taxon>Magnoliopsida</taxon>
        <taxon>eudicotyledons</taxon>
        <taxon>Gunneridae</taxon>
        <taxon>Pentapetalae</taxon>
        <taxon>rosids</taxon>
        <taxon>fabids</taxon>
        <taxon>Fabales</taxon>
        <taxon>Fabaceae</taxon>
        <taxon>Papilionoideae</taxon>
        <taxon>50 kb inversion clade</taxon>
        <taxon>NPAAA clade</taxon>
        <taxon>Hologalegina</taxon>
        <taxon>IRL clade</taxon>
        <taxon>Fabeae</taxon>
        <taxon>Lathyrus</taxon>
    </lineage>
</organism>
<name>A0A9D5B5R1_PEA</name>
<dbReference type="EMBL" id="JAMSHJ010000002">
    <property type="protein sequence ID" value="KAI5436477.1"/>
    <property type="molecule type" value="Genomic_DNA"/>
</dbReference>
<accession>A0A9D5B5R1</accession>
<evidence type="ECO:0000256" key="1">
    <source>
        <dbReference type="SAM" id="MobiDB-lite"/>
    </source>
</evidence>
<dbReference type="Gramene" id="Psat02G0282700-T1">
    <property type="protein sequence ID" value="KAI5436477.1"/>
    <property type="gene ID" value="KIW84_022827"/>
</dbReference>